<evidence type="ECO:0000313" key="3">
    <source>
        <dbReference type="EMBL" id="OEF98327.1"/>
    </source>
</evidence>
<gene>
    <name evidence="3" type="ORF">BHF68_01205</name>
</gene>
<reference evidence="3 4" key="1">
    <citation type="submission" date="2016-09" db="EMBL/GenBank/DDBJ databases">
        <title>Draft genome sequence for the type strain of Desulfuribacillus alkaliarsenatis AHT28, an obligately anaerobic, sulfidogenic bacterium isolated from Russian soda lake sediments.</title>
        <authorList>
            <person name="Abin C.A."/>
            <person name="Hollibaugh J.T."/>
        </authorList>
    </citation>
    <scope>NUCLEOTIDE SEQUENCE [LARGE SCALE GENOMIC DNA]</scope>
    <source>
        <strain evidence="3 4">AHT28</strain>
    </source>
</reference>
<accession>A0A1E5G566</accession>
<proteinExistence type="predicted"/>
<dbReference type="RefSeq" id="WP_069641819.1">
    <property type="nucleotide sequence ID" value="NZ_MIJE01000001.1"/>
</dbReference>
<dbReference type="Proteomes" id="UP000094296">
    <property type="component" value="Unassembled WGS sequence"/>
</dbReference>
<feature type="transmembrane region" description="Helical" evidence="2">
    <location>
        <begin position="20"/>
        <end position="41"/>
    </location>
</feature>
<name>A0A1E5G566_9FIRM</name>
<keyword evidence="2" id="KW-1133">Transmembrane helix</keyword>
<feature type="region of interest" description="Disordered" evidence="1">
    <location>
        <begin position="227"/>
        <end position="256"/>
    </location>
</feature>
<keyword evidence="2" id="KW-0812">Transmembrane</keyword>
<dbReference type="STRING" id="766136.BHF68_01205"/>
<organism evidence="3 4">
    <name type="scientific">Desulfuribacillus alkaliarsenatis</name>
    <dbReference type="NCBI Taxonomy" id="766136"/>
    <lineage>
        <taxon>Bacteria</taxon>
        <taxon>Bacillati</taxon>
        <taxon>Bacillota</taxon>
        <taxon>Desulfuribacillia</taxon>
        <taxon>Desulfuribacillales</taxon>
        <taxon>Desulfuribacillaceae</taxon>
        <taxon>Desulfuribacillus</taxon>
    </lineage>
</organism>
<evidence type="ECO:0000313" key="4">
    <source>
        <dbReference type="Proteomes" id="UP000094296"/>
    </source>
</evidence>
<dbReference type="AlphaFoldDB" id="A0A1E5G566"/>
<dbReference type="OrthoDB" id="7051771at2"/>
<feature type="compositionally biased region" description="Low complexity" evidence="1">
    <location>
        <begin position="227"/>
        <end position="236"/>
    </location>
</feature>
<evidence type="ECO:0000256" key="2">
    <source>
        <dbReference type="SAM" id="Phobius"/>
    </source>
</evidence>
<comment type="caution">
    <text evidence="3">The sequence shown here is derived from an EMBL/GenBank/DDBJ whole genome shotgun (WGS) entry which is preliminary data.</text>
</comment>
<keyword evidence="4" id="KW-1185">Reference proteome</keyword>
<sequence length="256" mass="29868">MFAKLKDIQLTMTERDRKLLVVLVVVIALLASYWAIFRWFVPEYTSLKGKKTSIEANITQLQRTIGGGKDVEQRMLEKRSSIEESMKRFDWEVLKGDPLLVLGNQSQVRDPKFQLLSLNQGSIQGRDSIWEVPYTLKAKGSTESMQEYLHYLDNQEKALQPTYMRLDYYDSFVPNRTENVWLELQLFAFGVEEARHTKERLLELESRGNIFYPTVPVVTDGVEQPIIEQPPSQQDPGFQESIRTPRYDFPTQREVR</sequence>
<evidence type="ECO:0000256" key="1">
    <source>
        <dbReference type="SAM" id="MobiDB-lite"/>
    </source>
</evidence>
<feature type="compositionally biased region" description="Basic and acidic residues" evidence="1">
    <location>
        <begin position="243"/>
        <end position="256"/>
    </location>
</feature>
<protein>
    <submittedName>
        <fullName evidence="3">Uncharacterized protein</fullName>
    </submittedName>
</protein>
<keyword evidence="2" id="KW-0472">Membrane</keyword>
<dbReference type="EMBL" id="MIJE01000001">
    <property type="protein sequence ID" value="OEF98327.1"/>
    <property type="molecule type" value="Genomic_DNA"/>
</dbReference>